<feature type="transmembrane region" description="Helical" evidence="6">
    <location>
        <begin position="6"/>
        <end position="22"/>
    </location>
</feature>
<name>A0ABD2Z7R5_9GENT</name>
<evidence type="ECO:0000256" key="2">
    <source>
        <dbReference type="ARBA" id="ARBA00022723"/>
    </source>
</evidence>
<dbReference type="InterPro" id="IPR001128">
    <property type="entry name" value="Cyt_P450"/>
</dbReference>
<protein>
    <recommendedName>
        <fullName evidence="9">Cytochrome P450</fullName>
    </recommendedName>
</protein>
<dbReference type="PANTHER" id="PTHR47947:SF3">
    <property type="entry name" value="CYTOCHROME P450 81D1-LIKE"/>
    <property type="match status" value="1"/>
</dbReference>
<keyword evidence="6" id="KW-1133">Transmembrane helix</keyword>
<keyword evidence="4" id="KW-0408">Iron</keyword>
<dbReference type="InterPro" id="IPR050651">
    <property type="entry name" value="Plant_Cytochrome_P450_Monoox"/>
</dbReference>
<evidence type="ECO:0000256" key="5">
    <source>
        <dbReference type="ARBA" id="ARBA00023033"/>
    </source>
</evidence>
<comment type="caution">
    <text evidence="7">The sequence shown here is derived from an EMBL/GenBank/DDBJ whole genome shotgun (WGS) entry which is preliminary data.</text>
</comment>
<evidence type="ECO:0000313" key="7">
    <source>
        <dbReference type="EMBL" id="KAL3514402.1"/>
    </source>
</evidence>
<dbReference type="Pfam" id="PF00067">
    <property type="entry name" value="p450"/>
    <property type="match status" value="1"/>
</dbReference>
<evidence type="ECO:0000256" key="1">
    <source>
        <dbReference type="ARBA" id="ARBA00022617"/>
    </source>
</evidence>
<gene>
    <name evidence="7" type="ORF">ACH5RR_027119</name>
</gene>
<dbReference type="GO" id="GO:0004497">
    <property type="term" value="F:monooxygenase activity"/>
    <property type="evidence" value="ECO:0007669"/>
    <property type="project" value="UniProtKB-KW"/>
</dbReference>
<dbReference type="AlphaFoldDB" id="A0ABD2Z7R5"/>
<keyword evidence="6" id="KW-0812">Transmembrane</keyword>
<evidence type="ECO:0000313" key="8">
    <source>
        <dbReference type="Proteomes" id="UP001630127"/>
    </source>
</evidence>
<dbReference type="GO" id="GO:0046872">
    <property type="term" value="F:metal ion binding"/>
    <property type="evidence" value="ECO:0007669"/>
    <property type="project" value="UniProtKB-KW"/>
</dbReference>
<evidence type="ECO:0000256" key="6">
    <source>
        <dbReference type="SAM" id="Phobius"/>
    </source>
</evidence>
<dbReference type="SUPFAM" id="SSF48264">
    <property type="entry name" value="Cytochrome P450"/>
    <property type="match status" value="1"/>
</dbReference>
<sequence>MDSSYYYFLLIPFLYFLTNQLIKKFQNLPPSPPLSLPIIGHLHLIKKPPLHRTLAHISNKYGPILLLHIGSRPVLLISSPSAAEECFTKNDIIFANRPRFLAGKYLGYNYTTLVWASYGQNWRNLRRIATLEILSSSRIQTFTNIRVDEVHSLIRRLLKASNYGCVEMKSAFFELTLNIMMRTIAGKRYYGDEEEDESQNNKVDEARRFREIVKETFQLSGATNIADYVPLFNWFGGQYKLESKL</sequence>
<keyword evidence="1" id="KW-0349">Heme</keyword>
<dbReference type="EMBL" id="JBJUIK010000011">
    <property type="protein sequence ID" value="KAL3514402.1"/>
    <property type="molecule type" value="Genomic_DNA"/>
</dbReference>
<dbReference type="Gene3D" id="1.10.630.10">
    <property type="entry name" value="Cytochrome P450"/>
    <property type="match status" value="1"/>
</dbReference>
<keyword evidence="3" id="KW-0560">Oxidoreductase</keyword>
<organism evidence="7 8">
    <name type="scientific">Cinchona calisaya</name>
    <dbReference type="NCBI Taxonomy" id="153742"/>
    <lineage>
        <taxon>Eukaryota</taxon>
        <taxon>Viridiplantae</taxon>
        <taxon>Streptophyta</taxon>
        <taxon>Embryophyta</taxon>
        <taxon>Tracheophyta</taxon>
        <taxon>Spermatophyta</taxon>
        <taxon>Magnoliopsida</taxon>
        <taxon>eudicotyledons</taxon>
        <taxon>Gunneridae</taxon>
        <taxon>Pentapetalae</taxon>
        <taxon>asterids</taxon>
        <taxon>lamiids</taxon>
        <taxon>Gentianales</taxon>
        <taxon>Rubiaceae</taxon>
        <taxon>Cinchonoideae</taxon>
        <taxon>Cinchoneae</taxon>
        <taxon>Cinchona</taxon>
    </lineage>
</organism>
<evidence type="ECO:0000256" key="4">
    <source>
        <dbReference type="ARBA" id="ARBA00023004"/>
    </source>
</evidence>
<dbReference type="Proteomes" id="UP001630127">
    <property type="component" value="Unassembled WGS sequence"/>
</dbReference>
<accession>A0ABD2Z7R5</accession>
<keyword evidence="5" id="KW-0503">Monooxygenase</keyword>
<dbReference type="InterPro" id="IPR036396">
    <property type="entry name" value="Cyt_P450_sf"/>
</dbReference>
<evidence type="ECO:0000256" key="3">
    <source>
        <dbReference type="ARBA" id="ARBA00023002"/>
    </source>
</evidence>
<keyword evidence="2" id="KW-0479">Metal-binding</keyword>
<dbReference type="PRINTS" id="PR00463">
    <property type="entry name" value="EP450I"/>
</dbReference>
<dbReference type="InterPro" id="IPR002401">
    <property type="entry name" value="Cyt_P450_E_grp-I"/>
</dbReference>
<keyword evidence="6" id="KW-0472">Membrane</keyword>
<dbReference type="PANTHER" id="PTHR47947">
    <property type="entry name" value="CYTOCHROME P450 82C3-RELATED"/>
    <property type="match status" value="1"/>
</dbReference>
<reference evidence="7 8" key="1">
    <citation type="submission" date="2024-11" db="EMBL/GenBank/DDBJ databases">
        <title>A near-complete genome assembly of Cinchona calisaya.</title>
        <authorList>
            <person name="Lian D.C."/>
            <person name="Zhao X.W."/>
            <person name="Wei L."/>
        </authorList>
    </citation>
    <scope>NUCLEOTIDE SEQUENCE [LARGE SCALE GENOMIC DNA]</scope>
    <source>
        <tissue evidence="7">Nenye</tissue>
    </source>
</reference>
<evidence type="ECO:0008006" key="9">
    <source>
        <dbReference type="Google" id="ProtNLM"/>
    </source>
</evidence>
<keyword evidence="8" id="KW-1185">Reference proteome</keyword>
<proteinExistence type="predicted"/>